<dbReference type="Gene3D" id="3.40.190.150">
    <property type="entry name" value="Bordetella uptake gene, domain 1"/>
    <property type="match status" value="1"/>
</dbReference>
<protein>
    <submittedName>
        <fullName evidence="3">Uncharacterized protein</fullName>
    </submittedName>
</protein>
<dbReference type="InterPro" id="IPR042100">
    <property type="entry name" value="Bug_dom1"/>
</dbReference>
<organism evidence="3 4">
    <name type="scientific">Maritalea myrionectae</name>
    <dbReference type="NCBI Taxonomy" id="454601"/>
    <lineage>
        <taxon>Bacteria</taxon>
        <taxon>Pseudomonadati</taxon>
        <taxon>Pseudomonadota</taxon>
        <taxon>Alphaproteobacteria</taxon>
        <taxon>Hyphomicrobiales</taxon>
        <taxon>Devosiaceae</taxon>
        <taxon>Maritalea</taxon>
    </lineage>
</organism>
<accession>A0A2R4MC21</accession>
<dbReference type="Proteomes" id="UP000258927">
    <property type="component" value="Chromosome"/>
</dbReference>
<dbReference type="Gene3D" id="3.40.190.10">
    <property type="entry name" value="Periplasmic binding protein-like II"/>
    <property type="match status" value="1"/>
</dbReference>
<comment type="similarity">
    <text evidence="1">Belongs to the UPF0065 (bug) family.</text>
</comment>
<dbReference type="InterPro" id="IPR005064">
    <property type="entry name" value="BUG"/>
</dbReference>
<dbReference type="SUPFAM" id="SSF53850">
    <property type="entry name" value="Periplasmic binding protein-like II"/>
    <property type="match status" value="1"/>
</dbReference>
<dbReference type="KEGG" id="mmyr:MXMO3_01036"/>
<evidence type="ECO:0000256" key="2">
    <source>
        <dbReference type="SAM" id="SignalP"/>
    </source>
</evidence>
<proteinExistence type="inferred from homology"/>
<sequence>MNRIIAVACAAMMSITGPALAQDWAPSGSVELQIGFGAGGETDTLGRVIAATMEEQTGWNVVPQNKPGGGGIAMFTGLLNADADGSVIAMGVSMPVLINLTLRGDQLPFDLDSFDYLGTVTRAQLAIIARDDAPFDDIASLVEYSKEQGGVPVAFDAKPQELMLMALNEQTGAGFKLVSTKSSAEMVQFVLGGQVQASFNAGTHIQYLEKGDVKMLASANADRHSYAQDVPTLQEQGYDLYTDPYFYFAAPRGLSDDAKSALAAALDAAIKSDKVQDVVTNVMQNSTNNLGPDGTKKMMEDGLASVGDLFN</sequence>
<keyword evidence="2" id="KW-0732">Signal</keyword>
<dbReference type="AlphaFoldDB" id="A0A2R4MC21"/>
<keyword evidence="4" id="KW-1185">Reference proteome</keyword>
<dbReference type="PIRSF" id="PIRSF017082">
    <property type="entry name" value="YflP"/>
    <property type="match status" value="1"/>
</dbReference>
<evidence type="ECO:0000256" key="1">
    <source>
        <dbReference type="ARBA" id="ARBA00006987"/>
    </source>
</evidence>
<dbReference type="STRING" id="1122213.GCA_000423365_01760"/>
<name>A0A2R4MC21_9HYPH</name>
<dbReference type="Pfam" id="PF03401">
    <property type="entry name" value="TctC"/>
    <property type="match status" value="1"/>
</dbReference>
<dbReference type="PANTHER" id="PTHR42928">
    <property type="entry name" value="TRICARBOXYLATE-BINDING PROTEIN"/>
    <property type="match status" value="1"/>
</dbReference>
<dbReference type="RefSeq" id="WP_117395172.1">
    <property type="nucleotide sequence ID" value="NZ_CP021330.1"/>
</dbReference>
<dbReference type="EMBL" id="CP021330">
    <property type="protein sequence ID" value="AVX03567.1"/>
    <property type="molecule type" value="Genomic_DNA"/>
</dbReference>
<dbReference type="CDD" id="cd07012">
    <property type="entry name" value="PBP2_Bug_TTT"/>
    <property type="match status" value="1"/>
</dbReference>
<dbReference type="PANTHER" id="PTHR42928:SF5">
    <property type="entry name" value="BLR1237 PROTEIN"/>
    <property type="match status" value="1"/>
</dbReference>
<feature type="chain" id="PRO_5015339770" evidence="2">
    <location>
        <begin position="22"/>
        <end position="311"/>
    </location>
</feature>
<reference evidence="3 4" key="1">
    <citation type="submission" date="2017-05" db="EMBL/GenBank/DDBJ databases">
        <title>Genome Analysis of Maritalea myrionectae HL2708#5.</title>
        <authorList>
            <consortium name="Cotde Inc.-PKNU"/>
            <person name="Jang D."/>
            <person name="Oh H.-M."/>
        </authorList>
    </citation>
    <scope>NUCLEOTIDE SEQUENCE [LARGE SCALE GENOMIC DNA]</scope>
    <source>
        <strain evidence="3 4">HL2708#5</strain>
    </source>
</reference>
<evidence type="ECO:0000313" key="3">
    <source>
        <dbReference type="EMBL" id="AVX03567.1"/>
    </source>
</evidence>
<feature type="signal peptide" evidence="2">
    <location>
        <begin position="1"/>
        <end position="21"/>
    </location>
</feature>
<evidence type="ECO:0000313" key="4">
    <source>
        <dbReference type="Proteomes" id="UP000258927"/>
    </source>
</evidence>
<gene>
    <name evidence="3" type="ORF">MXMO3_01036</name>
</gene>